<dbReference type="STRING" id="4555.K3YL77"/>
<keyword evidence="16" id="KW-1185">Reference proteome</keyword>
<dbReference type="Proteomes" id="UP000004995">
    <property type="component" value="Unassembled WGS sequence"/>
</dbReference>
<evidence type="ECO:0000256" key="2">
    <source>
        <dbReference type="ARBA" id="ARBA00001947"/>
    </source>
</evidence>
<dbReference type="AlphaFoldDB" id="K3YL77"/>
<dbReference type="EnsemblPlants" id="KQL02944">
    <property type="protein sequence ID" value="KQL02944"/>
    <property type="gene ID" value="SETIT_014999mg"/>
</dbReference>
<evidence type="ECO:0000313" key="14">
    <source>
        <dbReference type="EMBL" id="RCV32287.1"/>
    </source>
</evidence>
<dbReference type="Gene3D" id="1.20.120.1750">
    <property type="match status" value="1"/>
</dbReference>
<dbReference type="GO" id="GO:0061630">
    <property type="term" value="F:ubiquitin protein ligase activity"/>
    <property type="evidence" value="ECO:0000318"/>
    <property type="project" value="GO_Central"/>
</dbReference>
<evidence type="ECO:0000256" key="11">
    <source>
        <dbReference type="ARBA" id="ARBA00022833"/>
    </source>
</evidence>
<gene>
    <name evidence="14" type="ORF">SETIT_6G246700v2</name>
</gene>
<dbReference type="InterPro" id="IPR013083">
    <property type="entry name" value="Znf_RING/FYVE/PHD"/>
</dbReference>
<evidence type="ECO:0000256" key="12">
    <source>
        <dbReference type="SAM" id="MobiDB-lite"/>
    </source>
</evidence>
<dbReference type="EMBL" id="CM003533">
    <property type="protein sequence ID" value="RCV32287.1"/>
    <property type="molecule type" value="Genomic_DNA"/>
</dbReference>
<comment type="function">
    <text evidence="3">Might act as an E3 ubiquitin-protein ligase, or as part of E3 complex, which accepts ubiquitin from specific E2 ubiquitin-conjugating enzymes and then transfers it to substrates.</text>
</comment>
<dbReference type="GO" id="GO:0000151">
    <property type="term" value="C:ubiquitin ligase complex"/>
    <property type="evidence" value="ECO:0000318"/>
    <property type="project" value="GO_Central"/>
</dbReference>
<dbReference type="SUPFAM" id="SSF57850">
    <property type="entry name" value="RING/U-box"/>
    <property type="match status" value="2"/>
</dbReference>
<name>K3YL77_SETIT</name>
<keyword evidence="10" id="KW-0833">Ubl conjugation pathway</keyword>
<keyword evidence="6" id="KW-0808">Transferase</keyword>
<accession>K3YL77</accession>
<evidence type="ECO:0000256" key="5">
    <source>
        <dbReference type="ARBA" id="ARBA00012251"/>
    </source>
</evidence>
<comment type="cofactor">
    <cofactor evidence="2">
        <name>Zn(2+)</name>
        <dbReference type="ChEBI" id="CHEBI:29105"/>
    </cofactor>
</comment>
<dbReference type="InterPro" id="IPR031127">
    <property type="entry name" value="E3_UB_ligase_RBR"/>
</dbReference>
<reference evidence="14" key="2">
    <citation type="submission" date="2015-07" db="EMBL/GenBank/DDBJ databases">
        <authorList>
            <person name="Noorani M."/>
        </authorList>
    </citation>
    <scope>NUCLEOTIDE SEQUENCE</scope>
    <source>
        <strain evidence="14">Yugu1</strain>
    </source>
</reference>
<evidence type="ECO:0000256" key="9">
    <source>
        <dbReference type="ARBA" id="ARBA00022771"/>
    </source>
</evidence>
<evidence type="ECO:0000256" key="8">
    <source>
        <dbReference type="ARBA" id="ARBA00022737"/>
    </source>
</evidence>
<feature type="domain" description="RING-type" evidence="13">
    <location>
        <begin position="109"/>
        <end position="306"/>
    </location>
</feature>
<dbReference type="EMBL" id="AGNK02004021">
    <property type="status" value="NOT_ANNOTATED_CDS"/>
    <property type="molecule type" value="Genomic_DNA"/>
</dbReference>
<feature type="region of interest" description="Disordered" evidence="12">
    <location>
        <begin position="1"/>
        <end position="28"/>
    </location>
</feature>
<dbReference type="EC" id="2.3.2.31" evidence="5"/>
<comment type="catalytic activity">
    <reaction evidence="1">
        <text>[E2 ubiquitin-conjugating enzyme]-S-ubiquitinyl-L-cysteine + [acceptor protein]-L-lysine = [E2 ubiquitin-conjugating enzyme]-L-cysteine + [acceptor protein]-N(6)-ubiquitinyl-L-lysine.</text>
        <dbReference type="EC" id="2.3.2.31"/>
    </reaction>
</comment>
<evidence type="ECO:0000256" key="3">
    <source>
        <dbReference type="ARBA" id="ARBA00003976"/>
    </source>
</evidence>
<evidence type="ECO:0000259" key="13">
    <source>
        <dbReference type="PROSITE" id="PS51873"/>
    </source>
</evidence>
<dbReference type="SMART" id="SM00647">
    <property type="entry name" value="IBR"/>
    <property type="match status" value="1"/>
</dbReference>
<evidence type="ECO:0000313" key="15">
    <source>
        <dbReference type="EnsemblPlants" id="KQL02944"/>
    </source>
</evidence>
<dbReference type="GO" id="GO:0008270">
    <property type="term" value="F:zinc ion binding"/>
    <property type="evidence" value="ECO:0007669"/>
    <property type="project" value="UniProtKB-KW"/>
</dbReference>
<sequence>MDTDVEFSDASSDDDCSESDGDSLSDDEVVVPYAVLTEQEIGQRLSQEVAATAELFSVPADWALALLGHYRWNPLRLQDEWFADQDRVRDAVGLGDAAVGSVPGAGGEELMTCAVCTEGKPVEEMASAGCAHYYCHDCWRGYVAAALDDGARCLVLRCPDASCSRAVLRGMAERFATGAGRDAYARALARAYVEARHLWFKPCTAPGCGCAIEISRSGGDGDLACRCGNAFCWRCGGSPHWPASCAAVARWAREADEASADWILLNTKACPRMVCAKPCGYFFCWGCLGQTAVSRMGEHDMCGKDEEWTATGEEVRAEQALDRFLYYQDLWMAYLRRRRDAERELRRLRDERLPRAGGPAVRGYLEAVAAAWEQVAEGRRVLGNACAHGQSLRAAADPAARELFEYQRGEADEALERLRLRAIKWPQQEDLVGFGAELAKLTGVTRQCIENFAKAVEEGTPELCAPVSCGESGSG</sequence>
<evidence type="ECO:0000256" key="1">
    <source>
        <dbReference type="ARBA" id="ARBA00001798"/>
    </source>
</evidence>
<keyword evidence="7" id="KW-0479">Metal-binding</keyword>
<organism evidence="14">
    <name type="scientific">Setaria italica</name>
    <name type="common">Foxtail millet</name>
    <name type="synonym">Panicum italicum</name>
    <dbReference type="NCBI Taxonomy" id="4555"/>
    <lineage>
        <taxon>Eukaryota</taxon>
        <taxon>Viridiplantae</taxon>
        <taxon>Streptophyta</taxon>
        <taxon>Embryophyta</taxon>
        <taxon>Tracheophyta</taxon>
        <taxon>Spermatophyta</taxon>
        <taxon>Magnoliopsida</taxon>
        <taxon>Liliopsida</taxon>
        <taxon>Poales</taxon>
        <taxon>Poaceae</taxon>
        <taxon>PACMAD clade</taxon>
        <taxon>Panicoideae</taxon>
        <taxon>Panicodae</taxon>
        <taxon>Paniceae</taxon>
        <taxon>Cenchrinae</taxon>
        <taxon>Setaria</taxon>
    </lineage>
</organism>
<dbReference type="Pfam" id="PF01485">
    <property type="entry name" value="IBR"/>
    <property type="match status" value="1"/>
</dbReference>
<evidence type="ECO:0000256" key="4">
    <source>
        <dbReference type="ARBA" id="ARBA00004906"/>
    </source>
</evidence>
<reference evidence="14 16" key="1">
    <citation type="journal article" date="2012" name="Nat. Biotechnol.">
        <title>Reference genome sequence of the model plant Setaria.</title>
        <authorList>
            <person name="Bennetzen J.L."/>
            <person name="Schmutz J."/>
            <person name="Wang H."/>
            <person name="Percifield R."/>
            <person name="Hawkins J."/>
            <person name="Pontaroli A.C."/>
            <person name="Estep M."/>
            <person name="Feng L."/>
            <person name="Vaughn J.N."/>
            <person name="Grimwood J."/>
            <person name="Jenkins J."/>
            <person name="Barry K."/>
            <person name="Lindquist E."/>
            <person name="Hellsten U."/>
            <person name="Deshpande S."/>
            <person name="Wang X."/>
            <person name="Wu X."/>
            <person name="Mitros T."/>
            <person name="Triplett J."/>
            <person name="Yang X."/>
            <person name="Ye C.Y."/>
            <person name="Mauro-Herrera M."/>
            <person name="Wang L."/>
            <person name="Li P."/>
            <person name="Sharma M."/>
            <person name="Sharma R."/>
            <person name="Ronald P.C."/>
            <person name="Panaud O."/>
            <person name="Kellogg E.A."/>
            <person name="Brutnell T.P."/>
            <person name="Doust A.N."/>
            <person name="Tuskan G.A."/>
            <person name="Rokhsar D."/>
            <person name="Devos K.M."/>
        </authorList>
    </citation>
    <scope>NUCLEOTIDE SEQUENCE [LARGE SCALE GENOMIC DNA]</scope>
    <source>
        <strain evidence="16">cv. Yugu1</strain>
        <strain evidence="14">Yugu1</strain>
    </source>
</reference>
<evidence type="ECO:0000256" key="7">
    <source>
        <dbReference type="ARBA" id="ARBA00022723"/>
    </source>
</evidence>
<dbReference type="GO" id="GO:0016567">
    <property type="term" value="P:protein ubiquitination"/>
    <property type="evidence" value="ECO:0007669"/>
    <property type="project" value="InterPro"/>
</dbReference>
<dbReference type="PANTHER" id="PTHR11685">
    <property type="entry name" value="RBR FAMILY RING FINGER AND IBR DOMAIN-CONTAINING"/>
    <property type="match status" value="1"/>
</dbReference>
<keyword evidence="8" id="KW-0677">Repeat</keyword>
<proteinExistence type="predicted"/>
<dbReference type="InterPro" id="IPR002867">
    <property type="entry name" value="IBR_dom"/>
</dbReference>
<dbReference type="Gene3D" id="3.30.40.10">
    <property type="entry name" value="Zinc/RING finger domain, C3HC4 (zinc finger)"/>
    <property type="match status" value="1"/>
</dbReference>
<dbReference type="eggNOG" id="KOG1815">
    <property type="taxonomic scope" value="Eukaryota"/>
</dbReference>
<dbReference type="Gramene" id="KQL02944">
    <property type="protein sequence ID" value="KQL02944"/>
    <property type="gene ID" value="SETIT_014999mg"/>
</dbReference>
<evidence type="ECO:0000313" key="16">
    <source>
        <dbReference type="Proteomes" id="UP000004995"/>
    </source>
</evidence>
<dbReference type="GO" id="GO:0031624">
    <property type="term" value="F:ubiquitin conjugating enzyme binding"/>
    <property type="evidence" value="ECO:0000318"/>
    <property type="project" value="GO_Central"/>
</dbReference>
<dbReference type="HOGENOM" id="CLU_009823_3_1_1"/>
<reference evidence="15" key="3">
    <citation type="submission" date="2018-08" db="UniProtKB">
        <authorList>
            <consortium name="EnsemblPlants"/>
        </authorList>
    </citation>
    <scope>IDENTIFICATION</scope>
    <source>
        <strain evidence="15">Yugu1</strain>
    </source>
</reference>
<evidence type="ECO:0000256" key="10">
    <source>
        <dbReference type="ARBA" id="ARBA00022786"/>
    </source>
</evidence>
<dbReference type="GO" id="GO:0006511">
    <property type="term" value="P:ubiquitin-dependent protein catabolic process"/>
    <property type="evidence" value="ECO:0000318"/>
    <property type="project" value="GO_Central"/>
</dbReference>
<protein>
    <recommendedName>
        <fullName evidence="5">RBR-type E3 ubiquitin transferase</fullName>
        <ecNumber evidence="5">2.3.2.31</ecNumber>
    </recommendedName>
</protein>
<keyword evidence="9" id="KW-0863">Zinc-finger</keyword>
<dbReference type="OrthoDB" id="695325at2759"/>
<dbReference type="InterPro" id="IPR044066">
    <property type="entry name" value="TRIAD_supradom"/>
</dbReference>
<dbReference type="GO" id="GO:0005737">
    <property type="term" value="C:cytoplasm"/>
    <property type="evidence" value="ECO:0000318"/>
    <property type="project" value="GO_Central"/>
</dbReference>
<keyword evidence="11" id="KW-0862">Zinc</keyword>
<evidence type="ECO:0000256" key="6">
    <source>
        <dbReference type="ARBA" id="ARBA00022679"/>
    </source>
</evidence>
<dbReference type="PROSITE" id="PS51873">
    <property type="entry name" value="TRIAD"/>
    <property type="match status" value="1"/>
</dbReference>
<comment type="pathway">
    <text evidence="4">Protein modification; protein ubiquitination.</text>
</comment>
<dbReference type="FunFam" id="3.30.40.10:FF:000019">
    <property type="entry name" value="RBR-type E3 ubiquitin transferase"/>
    <property type="match status" value="1"/>
</dbReference>